<keyword evidence="14" id="KW-0067">ATP-binding</keyword>
<feature type="binding site" evidence="19">
    <location>
        <position position="80"/>
    </location>
    <ligand>
        <name>GTP</name>
        <dbReference type="ChEBI" id="CHEBI:37565"/>
    </ligand>
</feature>
<dbReference type="EMBL" id="CP001631">
    <property type="protein sequence ID" value="ACU53497.1"/>
    <property type="molecule type" value="Genomic_DNA"/>
</dbReference>
<accession>C7M3A3</accession>
<evidence type="ECO:0000256" key="5">
    <source>
        <dbReference type="ARBA" id="ARBA00004692"/>
    </source>
</evidence>
<evidence type="ECO:0000256" key="3">
    <source>
        <dbReference type="ARBA" id="ARBA00001522"/>
    </source>
</evidence>
<evidence type="ECO:0000313" key="20">
    <source>
        <dbReference type="EMBL" id="ACU53497.1"/>
    </source>
</evidence>
<feature type="binding site" evidence="19">
    <location>
        <begin position="32"/>
        <end position="34"/>
    </location>
    <ligand>
        <name>GTP</name>
        <dbReference type="ChEBI" id="CHEBI:37565"/>
    </ligand>
</feature>
<evidence type="ECO:0000256" key="14">
    <source>
        <dbReference type="ARBA" id="ARBA00022840"/>
    </source>
</evidence>
<dbReference type="eggNOG" id="COG2087">
    <property type="taxonomic scope" value="Bacteria"/>
</dbReference>
<protein>
    <recommendedName>
        <fullName evidence="16">Adenosylcobinamide kinase</fullName>
        <ecNumber evidence="8">2.7.1.156</ecNumber>
        <ecNumber evidence="9">2.7.7.62</ecNumber>
    </recommendedName>
    <alternativeName>
        <fullName evidence="17">Adenosylcobinamide-phosphate guanylyltransferase</fullName>
    </alternativeName>
</protein>
<feature type="binding site" evidence="19">
    <location>
        <position position="59"/>
    </location>
    <ligand>
        <name>GTP</name>
        <dbReference type="ChEBI" id="CHEBI:37565"/>
    </ligand>
</feature>
<reference evidence="20 21" key="1">
    <citation type="journal article" date="2009" name="Stand. Genomic Sci.">
        <title>Complete genome sequence of Acidimicrobium ferrooxidans type strain (ICP).</title>
        <authorList>
            <person name="Clum A."/>
            <person name="Nolan M."/>
            <person name="Lang E."/>
            <person name="Glavina Del Rio T."/>
            <person name="Tice H."/>
            <person name="Copeland A."/>
            <person name="Cheng J.F."/>
            <person name="Lucas S."/>
            <person name="Chen F."/>
            <person name="Bruce D."/>
            <person name="Goodwin L."/>
            <person name="Pitluck S."/>
            <person name="Ivanova N."/>
            <person name="Mavrommatis K."/>
            <person name="Mikhailova N."/>
            <person name="Pati A."/>
            <person name="Chen A."/>
            <person name="Palaniappan K."/>
            <person name="Goker M."/>
            <person name="Spring S."/>
            <person name="Land M."/>
            <person name="Hauser L."/>
            <person name="Chang Y.J."/>
            <person name="Jeffries C.C."/>
            <person name="Chain P."/>
            <person name="Bristow J."/>
            <person name="Eisen J.A."/>
            <person name="Markowitz V."/>
            <person name="Hugenholtz P."/>
            <person name="Kyrpides N.C."/>
            <person name="Klenk H.P."/>
            <person name="Lapidus A."/>
        </authorList>
    </citation>
    <scope>NUCLEOTIDE SEQUENCE [LARGE SCALE GENOMIC DNA]</scope>
    <source>
        <strain evidence="21">DSM 10331 / JCM 15462 / NBRC 103882 / ICP</strain>
    </source>
</reference>
<comment type="function">
    <text evidence="4">Catalyzes ATP-dependent phosphorylation of adenosylcobinamide and addition of GMP to adenosylcobinamide phosphate.</text>
</comment>
<dbReference type="GO" id="GO:0005525">
    <property type="term" value="F:GTP binding"/>
    <property type="evidence" value="ECO:0007669"/>
    <property type="project" value="UniProtKB-KW"/>
</dbReference>
<comment type="pathway">
    <text evidence="5">Cofactor biosynthesis; adenosylcobalamin biosynthesis; adenosylcobalamin from cob(II)yrinate a,c-diamide: step 6/7.</text>
</comment>
<dbReference type="Gene3D" id="3.40.50.300">
    <property type="entry name" value="P-loop containing nucleotide triphosphate hydrolases"/>
    <property type="match status" value="1"/>
</dbReference>
<name>C7M3A3_ACIFD</name>
<keyword evidence="15 19" id="KW-0342">GTP-binding</keyword>
<dbReference type="PANTHER" id="PTHR34848">
    <property type="match status" value="1"/>
</dbReference>
<comment type="catalytic activity">
    <reaction evidence="3">
        <text>adenosylcob(III)inamide + GTP = adenosylcob(III)inamide phosphate + GDP + H(+)</text>
        <dbReference type="Rhea" id="RHEA:15765"/>
        <dbReference type="ChEBI" id="CHEBI:2480"/>
        <dbReference type="ChEBI" id="CHEBI:15378"/>
        <dbReference type="ChEBI" id="CHEBI:37565"/>
        <dbReference type="ChEBI" id="CHEBI:58189"/>
        <dbReference type="ChEBI" id="CHEBI:58502"/>
        <dbReference type="EC" id="2.7.1.156"/>
    </reaction>
</comment>
<proteinExistence type="inferred from homology"/>
<evidence type="ECO:0000256" key="17">
    <source>
        <dbReference type="ARBA" id="ARBA00030571"/>
    </source>
</evidence>
<keyword evidence="10" id="KW-0169">Cobalamin biosynthesis</keyword>
<evidence type="ECO:0000256" key="8">
    <source>
        <dbReference type="ARBA" id="ARBA00012016"/>
    </source>
</evidence>
<evidence type="ECO:0000256" key="9">
    <source>
        <dbReference type="ARBA" id="ARBA00012523"/>
    </source>
</evidence>
<dbReference type="HOGENOM" id="CLU_094161_0_1_11"/>
<dbReference type="EC" id="2.7.7.62" evidence="9"/>
<evidence type="ECO:0000256" key="4">
    <source>
        <dbReference type="ARBA" id="ARBA00003889"/>
    </source>
</evidence>
<dbReference type="InterPro" id="IPR003203">
    <property type="entry name" value="CobU/CobP"/>
</dbReference>
<keyword evidence="12 19" id="KW-0547">Nucleotide-binding</keyword>
<evidence type="ECO:0000256" key="13">
    <source>
        <dbReference type="ARBA" id="ARBA00022777"/>
    </source>
</evidence>
<dbReference type="RefSeq" id="WP_015797992.1">
    <property type="nucleotide sequence ID" value="NC_013124.1"/>
</dbReference>
<dbReference type="SUPFAM" id="SSF52540">
    <property type="entry name" value="P-loop containing nucleoside triphosphate hydrolases"/>
    <property type="match status" value="1"/>
</dbReference>
<comment type="pathway">
    <text evidence="6">Cofactor biosynthesis; adenosylcobalamin biosynthesis; adenosylcobalamin from cob(II)yrinate a,c-diamide: step 5/7.</text>
</comment>
<evidence type="ECO:0000256" key="18">
    <source>
        <dbReference type="PIRSR" id="PIRSR006135-1"/>
    </source>
</evidence>
<evidence type="ECO:0000256" key="10">
    <source>
        <dbReference type="ARBA" id="ARBA00022573"/>
    </source>
</evidence>
<dbReference type="GO" id="GO:0043752">
    <property type="term" value="F:adenosylcobinamide kinase activity"/>
    <property type="evidence" value="ECO:0007669"/>
    <property type="project" value="UniProtKB-EC"/>
</dbReference>
<dbReference type="KEGG" id="afo:Afer_0536"/>
<evidence type="ECO:0000256" key="6">
    <source>
        <dbReference type="ARBA" id="ARBA00005159"/>
    </source>
</evidence>
<evidence type="ECO:0000256" key="7">
    <source>
        <dbReference type="ARBA" id="ARBA00007490"/>
    </source>
</evidence>
<feature type="active site" description="GMP-histidine intermediate" evidence="18">
    <location>
        <position position="47"/>
    </location>
</feature>
<dbReference type="Pfam" id="PF02283">
    <property type="entry name" value="CobU"/>
    <property type="match status" value="1"/>
</dbReference>
<dbReference type="GO" id="GO:0008820">
    <property type="term" value="F:cobinamide phosphate guanylyltransferase activity"/>
    <property type="evidence" value="ECO:0007669"/>
    <property type="project" value="UniProtKB-EC"/>
</dbReference>
<dbReference type="PIRSF" id="PIRSF006135">
    <property type="entry name" value="CobU"/>
    <property type="match status" value="1"/>
</dbReference>
<evidence type="ECO:0000256" key="1">
    <source>
        <dbReference type="ARBA" id="ARBA00000312"/>
    </source>
</evidence>
<dbReference type="UniPathway" id="UPA00148">
    <property type="reaction ID" value="UER00236"/>
</dbReference>
<evidence type="ECO:0000256" key="19">
    <source>
        <dbReference type="PIRSR" id="PIRSR006135-2"/>
    </source>
</evidence>
<feature type="binding site" evidence="19">
    <location>
        <begin position="48"/>
        <end position="51"/>
    </location>
    <ligand>
        <name>GTP</name>
        <dbReference type="ChEBI" id="CHEBI:37565"/>
    </ligand>
</feature>
<dbReference type="PANTHER" id="PTHR34848:SF1">
    <property type="entry name" value="BIFUNCTIONAL ADENOSYLCOBALAMIN BIOSYNTHESIS PROTEIN COBU"/>
    <property type="match status" value="1"/>
</dbReference>
<keyword evidence="13" id="KW-0418">Kinase</keyword>
<gene>
    <name evidence="20" type="ordered locus">Afer_0536</name>
</gene>
<dbReference type="OrthoDB" id="9788370at2"/>
<dbReference type="EC" id="2.7.1.156" evidence="8"/>
<dbReference type="GO" id="GO:0009236">
    <property type="term" value="P:cobalamin biosynthetic process"/>
    <property type="evidence" value="ECO:0007669"/>
    <property type="project" value="UniProtKB-UniPathway"/>
</dbReference>
<evidence type="ECO:0000256" key="15">
    <source>
        <dbReference type="ARBA" id="ARBA00023134"/>
    </source>
</evidence>
<organism evidence="20 21">
    <name type="scientific">Acidimicrobium ferrooxidans (strain DSM 10331 / JCM 15462 / NBRC 103882 / ICP)</name>
    <dbReference type="NCBI Taxonomy" id="525909"/>
    <lineage>
        <taxon>Bacteria</taxon>
        <taxon>Bacillati</taxon>
        <taxon>Actinomycetota</taxon>
        <taxon>Acidimicrobiia</taxon>
        <taxon>Acidimicrobiales</taxon>
        <taxon>Acidimicrobiaceae</taxon>
        <taxon>Acidimicrobium</taxon>
    </lineage>
</organism>
<keyword evidence="21" id="KW-1185">Reference proteome</keyword>
<evidence type="ECO:0000256" key="2">
    <source>
        <dbReference type="ARBA" id="ARBA00000711"/>
    </source>
</evidence>
<evidence type="ECO:0000256" key="12">
    <source>
        <dbReference type="ARBA" id="ARBA00022741"/>
    </source>
</evidence>
<dbReference type="GO" id="GO:0005524">
    <property type="term" value="F:ATP binding"/>
    <property type="evidence" value="ECO:0007669"/>
    <property type="project" value="UniProtKB-KW"/>
</dbReference>
<comment type="catalytic activity">
    <reaction evidence="2">
        <text>adenosylcob(III)inamide phosphate + GTP + H(+) = adenosylcob(III)inamide-GDP + diphosphate</text>
        <dbReference type="Rhea" id="RHEA:22712"/>
        <dbReference type="ChEBI" id="CHEBI:15378"/>
        <dbReference type="ChEBI" id="CHEBI:33019"/>
        <dbReference type="ChEBI" id="CHEBI:37565"/>
        <dbReference type="ChEBI" id="CHEBI:58502"/>
        <dbReference type="ChEBI" id="CHEBI:60487"/>
        <dbReference type="EC" id="2.7.7.62"/>
    </reaction>
</comment>
<dbReference type="InterPro" id="IPR027417">
    <property type="entry name" value="P-loop_NTPase"/>
</dbReference>
<dbReference type="AlphaFoldDB" id="C7M3A3"/>
<evidence type="ECO:0000256" key="16">
    <source>
        <dbReference type="ARBA" id="ARBA00029570"/>
    </source>
</evidence>
<feature type="binding site" evidence="19">
    <location>
        <begin position="8"/>
        <end position="15"/>
    </location>
    <ligand>
        <name>GTP</name>
        <dbReference type="ChEBI" id="CHEBI:37565"/>
    </ligand>
</feature>
<sequence length="165" mass="17383">MSVELVLGARRSGKSAWAEARAVELRIGTYLATAAAHALDAERLAAHRARRIGRFVTLEPGDPGELVELVRTVPGGLLLDGLGLWVGWQLSSDHDVSSGELVAALARRSSPTIVVSDEVGWSVHPERALAQRFVDELGALNQAVAAIAAQVTLVVAGLPLRLKGA</sequence>
<dbReference type="STRING" id="525909.Afer_0536"/>
<evidence type="ECO:0000256" key="11">
    <source>
        <dbReference type="ARBA" id="ARBA00022679"/>
    </source>
</evidence>
<comment type="catalytic activity">
    <reaction evidence="1">
        <text>adenosylcob(III)inamide + ATP = adenosylcob(III)inamide phosphate + ADP + H(+)</text>
        <dbReference type="Rhea" id="RHEA:15769"/>
        <dbReference type="ChEBI" id="CHEBI:2480"/>
        <dbReference type="ChEBI" id="CHEBI:15378"/>
        <dbReference type="ChEBI" id="CHEBI:30616"/>
        <dbReference type="ChEBI" id="CHEBI:58502"/>
        <dbReference type="ChEBI" id="CHEBI:456216"/>
        <dbReference type="EC" id="2.7.1.156"/>
    </reaction>
</comment>
<evidence type="ECO:0000313" key="21">
    <source>
        <dbReference type="Proteomes" id="UP000000771"/>
    </source>
</evidence>
<dbReference type="Proteomes" id="UP000000771">
    <property type="component" value="Chromosome"/>
</dbReference>
<keyword evidence="11" id="KW-0808">Transferase</keyword>
<comment type="similarity">
    <text evidence="7">Belongs to the CobU/CobP family.</text>
</comment>